<proteinExistence type="inferred from homology"/>
<comment type="similarity">
    <text evidence="3">Belongs to the P-Pant transferase superfamily. EntD family.</text>
</comment>
<dbReference type="PANTHER" id="PTHR38096">
    <property type="entry name" value="ENTEROBACTIN SYNTHASE COMPONENT D"/>
    <property type="match status" value="1"/>
</dbReference>
<evidence type="ECO:0000259" key="14">
    <source>
        <dbReference type="Pfam" id="PF01648"/>
    </source>
</evidence>
<dbReference type="EMBL" id="JADWYR010000001">
    <property type="protein sequence ID" value="MBG9376062.1"/>
    <property type="molecule type" value="Genomic_DNA"/>
</dbReference>
<dbReference type="Gene3D" id="3.90.470.20">
    <property type="entry name" value="4'-phosphopantetheinyl transferase domain"/>
    <property type="match status" value="1"/>
</dbReference>
<organism evidence="15 16">
    <name type="scientific">Panacibacter microcysteis</name>
    <dbReference type="NCBI Taxonomy" id="2793269"/>
    <lineage>
        <taxon>Bacteria</taxon>
        <taxon>Pseudomonadati</taxon>
        <taxon>Bacteroidota</taxon>
        <taxon>Chitinophagia</taxon>
        <taxon>Chitinophagales</taxon>
        <taxon>Chitinophagaceae</taxon>
        <taxon>Panacibacter</taxon>
    </lineage>
</organism>
<feature type="binding site" evidence="12">
    <location>
        <begin position="85"/>
        <end position="86"/>
    </location>
    <ligand>
        <name>CoA</name>
        <dbReference type="ChEBI" id="CHEBI:57287"/>
    </ligand>
</feature>
<dbReference type="Pfam" id="PF01648">
    <property type="entry name" value="ACPS"/>
    <property type="match status" value="1"/>
</dbReference>
<comment type="subunit">
    <text evidence="4">EntB, EntD, EntE, and EntF form a multienzyme complex called enterobactin synthase.</text>
</comment>
<protein>
    <recommendedName>
        <fullName evidence="5">Enterobactin synthase component D</fullName>
    </recommendedName>
    <alternativeName>
        <fullName evidence="8">4'-phosphopantetheinyl transferase EntD</fullName>
    </alternativeName>
    <alternativeName>
        <fullName evidence="9">Enterochelin synthase D</fullName>
    </alternativeName>
</protein>
<evidence type="ECO:0000256" key="5">
    <source>
        <dbReference type="ARBA" id="ARBA00019087"/>
    </source>
</evidence>
<sequence length="214" mass="24712">MSLFYQHNINEHSKLGIWKIEESEDFFLAQVPVQRTITHPHKRLQHLAGRYLLKQLVPDFPYNEIVIADTRKPYLPYEQYHFSISHCGNYAAAIVSSKERVGIDIEIPSYKINRISHKFLNETERLHFGIHDAAADGAANKLLTVLWSAKEAVFKWWGWGSVDFSNHILLQPFYAAQEGAFNALFVRQSQQFSLLLHYKMFDELCLSWVSSAGG</sequence>
<accession>A0A931GYH7</accession>
<evidence type="ECO:0000256" key="10">
    <source>
        <dbReference type="ARBA" id="ARBA00049176"/>
    </source>
</evidence>
<evidence type="ECO:0000256" key="9">
    <source>
        <dbReference type="ARBA" id="ARBA00031996"/>
    </source>
</evidence>
<keyword evidence="7" id="KW-0259">Enterobactin biosynthesis</keyword>
<feature type="binding site" evidence="13">
    <location>
        <position position="105"/>
    </location>
    <ligand>
        <name>Mg(2+)</name>
        <dbReference type="ChEBI" id="CHEBI:18420"/>
    </ligand>
</feature>
<evidence type="ECO:0000313" key="16">
    <source>
        <dbReference type="Proteomes" id="UP000628448"/>
    </source>
</evidence>
<dbReference type="InterPro" id="IPR003542">
    <property type="entry name" value="Enbac_synth_compD-like"/>
</dbReference>
<feature type="domain" description="4'-phosphopantetheinyl transferase" evidence="14">
    <location>
        <begin position="100"/>
        <end position="165"/>
    </location>
</feature>
<keyword evidence="6 15" id="KW-0808">Transferase</keyword>
<feature type="binding site" evidence="12">
    <location>
        <position position="104"/>
    </location>
    <ligand>
        <name>CoA</name>
        <dbReference type="ChEBI" id="CHEBI:57287"/>
    </ligand>
</feature>
<keyword evidence="13" id="KW-0479">Metal-binding</keyword>
<evidence type="ECO:0000313" key="15">
    <source>
        <dbReference type="EMBL" id="MBG9376062.1"/>
    </source>
</evidence>
<dbReference type="GO" id="GO:0009239">
    <property type="term" value="P:enterobactin biosynthetic process"/>
    <property type="evidence" value="ECO:0007669"/>
    <property type="project" value="UniProtKB-KW"/>
</dbReference>
<evidence type="ECO:0000256" key="7">
    <source>
        <dbReference type="ARBA" id="ARBA00023191"/>
    </source>
</evidence>
<feature type="binding site" evidence="13">
    <location>
        <position position="106"/>
    </location>
    <ligand>
        <name>Mg(2+)</name>
        <dbReference type="ChEBI" id="CHEBI:18420"/>
    </ligand>
</feature>
<dbReference type="GO" id="GO:0005886">
    <property type="term" value="C:plasma membrane"/>
    <property type="evidence" value="ECO:0007669"/>
    <property type="project" value="TreeGrafter"/>
</dbReference>
<gene>
    <name evidence="15" type="ORF">I5907_07440</name>
</gene>
<reference evidence="15" key="1">
    <citation type="submission" date="2020-11" db="EMBL/GenBank/DDBJ databases">
        <title>Bacterial whole genome sequence for Panacibacter sp. DH6.</title>
        <authorList>
            <person name="Le V."/>
            <person name="Ko S."/>
            <person name="Ahn C.-Y."/>
            <person name="Oh H.-M."/>
        </authorList>
    </citation>
    <scope>NUCLEOTIDE SEQUENCE</scope>
    <source>
        <strain evidence="15">DH6</strain>
    </source>
</reference>
<dbReference type="AlphaFoldDB" id="A0A931GYH7"/>
<comment type="function">
    <text evidence="1">Involved in the biosynthesis of the siderophore enterobactin (enterochelin), which is a macrocyclic trimeric lactone of N-(2,3-dihydroxybenzoyl)-serine. The serine trilactone serves as a scaffolding for the three catechol functionalities that provide hexadentate coordination for the tightly ligated iron(2+) atoms. Plays an essential role in the assembly of the enterobactin by catalyzing the transfer of the 4'-phosphopantetheine (Ppant) moiety from coenzyme A to the apo-domains of both EntB (ArCP domain) and EntF (PCP domain) to yield their holo-forms which make them competent for the activation of 2,3-dihydroxybenzoate (DHB) and L-serine, respectively.</text>
</comment>
<evidence type="ECO:0000256" key="2">
    <source>
        <dbReference type="ARBA" id="ARBA00004993"/>
    </source>
</evidence>
<evidence type="ECO:0000256" key="6">
    <source>
        <dbReference type="ARBA" id="ARBA00022679"/>
    </source>
</evidence>
<comment type="pathway">
    <text evidence="2">Siderophore biosynthesis; enterobactin biosynthesis.</text>
</comment>
<evidence type="ECO:0000256" key="12">
    <source>
        <dbReference type="PIRSR" id="PIRSR603542-1"/>
    </source>
</evidence>
<keyword evidence="16" id="KW-1185">Reference proteome</keyword>
<evidence type="ECO:0000256" key="8">
    <source>
        <dbReference type="ARBA" id="ARBA00029894"/>
    </source>
</evidence>
<evidence type="ECO:0000256" key="4">
    <source>
        <dbReference type="ARBA" id="ARBA00011503"/>
    </source>
</evidence>
<comment type="cofactor">
    <cofactor evidence="13">
        <name>Mg(2+)</name>
        <dbReference type="ChEBI" id="CHEBI:18420"/>
    </cofactor>
</comment>
<dbReference type="RefSeq" id="WP_196990084.1">
    <property type="nucleotide sequence ID" value="NZ_JADWYR010000001.1"/>
</dbReference>
<dbReference type="InterPro" id="IPR037143">
    <property type="entry name" value="4-PPantetheinyl_Trfase_dom_sf"/>
</dbReference>
<evidence type="ECO:0000256" key="11">
    <source>
        <dbReference type="ARBA" id="ARBA00049191"/>
    </source>
</evidence>
<feature type="binding site" evidence="12">
    <location>
        <position position="151"/>
    </location>
    <ligand>
        <name>CoA</name>
        <dbReference type="ChEBI" id="CHEBI:57287"/>
    </ligand>
</feature>
<feature type="binding site" evidence="12">
    <location>
        <position position="155"/>
    </location>
    <ligand>
        <name>CoA</name>
        <dbReference type="ChEBI" id="CHEBI:57287"/>
    </ligand>
</feature>
<keyword evidence="13" id="KW-0460">Magnesium</keyword>
<evidence type="ECO:0000256" key="1">
    <source>
        <dbReference type="ARBA" id="ARBA00003937"/>
    </source>
</evidence>
<dbReference type="GO" id="GO:0000287">
    <property type="term" value="F:magnesium ion binding"/>
    <property type="evidence" value="ECO:0007669"/>
    <property type="project" value="InterPro"/>
</dbReference>
<evidence type="ECO:0000256" key="3">
    <source>
        <dbReference type="ARBA" id="ARBA00008342"/>
    </source>
</evidence>
<dbReference type="SUPFAM" id="SSF56214">
    <property type="entry name" value="4'-phosphopantetheinyl transferase"/>
    <property type="match status" value="2"/>
</dbReference>
<comment type="catalytic activity">
    <reaction evidence="10">
        <text>apo-[aryl-carrier protein] + CoA = holo-[aryl-carrier protein] + adenosine 3',5'-bisphosphate + H(+)</text>
        <dbReference type="Rhea" id="RHEA:48404"/>
        <dbReference type="Rhea" id="RHEA-COMP:15903"/>
        <dbReference type="Rhea" id="RHEA-COMP:17557"/>
        <dbReference type="ChEBI" id="CHEBI:15378"/>
        <dbReference type="ChEBI" id="CHEBI:29999"/>
        <dbReference type="ChEBI" id="CHEBI:57287"/>
        <dbReference type="ChEBI" id="CHEBI:58343"/>
        <dbReference type="ChEBI" id="CHEBI:64479"/>
    </reaction>
</comment>
<comment type="catalytic activity">
    <reaction evidence="11">
        <text>apo-[peptidyl-carrier protein] + CoA = holo-[peptidyl-carrier protein] + adenosine 3',5'-bisphosphate + H(+)</text>
        <dbReference type="Rhea" id="RHEA:46228"/>
        <dbReference type="Rhea" id="RHEA-COMP:11479"/>
        <dbReference type="Rhea" id="RHEA-COMP:11480"/>
        <dbReference type="ChEBI" id="CHEBI:15378"/>
        <dbReference type="ChEBI" id="CHEBI:29999"/>
        <dbReference type="ChEBI" id="CHEBI:57287"/>
        <dbReference type="ChEBI" id="CHEBI:58343"/>
        <dbReference type="ChEBI" id="CHEBI:64479"/>
    </reaction>
</comment>
<evidence type="ECO:0000256" key="13">
    <source>
        <dbReference type="PIRSR" id="PIRSR603542-2"/>
    </source>
</evidence>
<dbReference type="PANTHER" id="PTHR38096:SF1">
    <property type="entry name" value="ENTEROBACTIN SYNTHASE COMPONENT D"/>
    <property type="match status" value="1"/>
</dbReference>
<dbReference type="InterPro" id="IPR008278">
    <property type="entry name" value="4-PPantetheinyl_Trfase_dom"/>
</dbReference>
<feature type="binding site" evidence="12">
    <location>
        <position position="50"/>
    </location>
    <ligand>
        <name>CoA</name>
        <dbReference type="ChEBI" id="CHEBI:57287"/>
    </ligand>
</feature>
<dbReference type="GO" id="GO:0008897">
    <property type="term" value="F:holo-[acyl-carrier-protein] synthase activity"/>
    <property type="evidence" value="ECO:0007669"/>
    <property type="project" value="InterPro"/>
</dbReference>
<comment type="caution">
    <text evidence="15">The sequence shown here is derived from an EMBL/GenBank/DDBJ whole genome shotgun (WGS) entry which is preliminary data.</text>
</comment>
<dbReference type="GO" id="GO:0009366">
    <property type="term" value="C:enterobactin synthetase complex"/>
    <property type="evidence" value="ECO:0007669"/>
    <property type="project" value="InterPro"/>
</dbReference>
<name>A0A931GYH7_9BACT</name>
<feature type="binding site" evidence="13">
    <location>
        <position position="104"/>
    </location>
    <ligand>
        <name>Mg(2+)</name>
        <dbReference type="ChEBI" id="CHEBI:18420"/>
    </ligand>
</feature>
<dbReference type="Proteomes" id="UP000628448">
    <property type="component" value="Unassembled WGS sequence"/>
</dbReference>